<proteinExistence type="predicted"/>
<evidence type="ECO:0000313" key="2">
    <source>
        <dbReference type="Proteomes" id="UP001250662"/>
    </source>
</evidence>
<organism evidence="1 2">
    <name type="scientific">Croceitalea vernalis</name>
    <dbReference type="NCBI Taxonomy" id="3075599"/>
    <lineage>
        <taxon>Bacteria</taxon>
        <taxon>Pseudomonadati</taxon>
        <taxon>Bacteroidota</taxon>
        <taxon>Flavobacteriia</taxon>
        <taxon>Flavobacteriales</taxon>
        <taxon>Flavobacteriaceae</taxon>
        <taxon>Croceitalea</taxon>
    </lineage>
</organism>
<reference evidence="1 2" key="1">
    <citation type="submission" date="2023-09" db="EMBL/GenBank/DDBJ databases">
        <authorList>
            <person name="Rey-Velasco X."/>
        </authorList>
    </citation>
    <scope>NUCLEOTIDE SEQUENCE [LARGE SCALE GENOMIC DNA]</scope>
    <source>
        <strain evidence="1 2">P007</strain>
    </source>
</reference>
<name>A0ABU3BIP7_9FLAO</name>
<comment type="caution">
    <text evidence="1">The sequence shown here is derived from an EMBL/GenBank/DDBJ whole genome shotgun (WGS) entry which is preliminary data.</text>
</comment>
<dbReference type="Proteomes" id="UP001250662">
    <property type="component" value="Unassembled WGS sequence"/>
</dbReference>
<accession>A0ABU3BIP7</accession>
<sequence>MITEKTFPDFFGNDLDFLGSFKTITETDNGDIINYYEELNLKTVRNKENYEFWIDNLLVHSLPTKANNECRVLEVFKKNFLLISKGSCGIATPDFVDRNDVKVIDLNSNNIYRFSLEELKLTRSIEMANVGYPNSKIYSAIVSFDLESQIIKIYNQSLGILEVNMTENN</sequence>
<protein>
    <submittedName>
        <fullName evidence="1">Uncharacterized protein</fullName>
    </submittedName>
</protein>
<dbReference type="EMBL" id="JAVRHU010000002">
    <property type="protein sequence ID" value="MDT0622039.1"/>
    <property type="molecule type" value="Genomic_DNA"/>
</dbReference>
<dbReference type="RefSeq" id="WP_311387988.1">
    <property type="nucleotide sequence ID" value="NZ_JAVRHU010000002.1"/>
</dbReference>
<evidence type="ECO:0000313" key="1">
    <source>
        <dbReference type="EMBL" id="MDT0622039.1"/>
    </source>
</evidence>
<gene>
    <name evidence="1" type="ORF">RM520_10385</name>
</gene>
<keyword evidence="2" id="KW-1185">Reference proteome</keyword>